<protein>
    <submittedName>
        <fullName evidence="1">Uncharacterized protein</fullName>
    </submittedName>
</protein>
<evidence type="ECO:0000313" key="1">
    <source>
        <dbReference type="EMBL" id="TXD87820.1"/>
    </source>
</evidence>
<dbReference type="EMBL" id="VORO01000019">
    <property type="protein sequence ID" value="TXD87820.1"/>
    <property type="molecule type" value="Genomic_DNA"/>
</dbReference>
<keyword evidence="2" id="KW-1185">Reference proteome</keyword>
<accession>A0A5C6ZDZ4</accession>
<name>A0A5C6ZDZ4_9FLAO</name>
<dbReference type="AlphaFoldDB" id="A0A5C6ZDZ4"/>
<dbReference type="RefSeq" id="WP_147087450.1">
    <property type="nucleotide sequence ID" value="NZ_VORM01000018.1"/>
</dbReference>
<dbReference type="Proteomes" id="UP000321578">
    <property type="component" value="Unassembled WGS sequence"/>
</dbReference>
<gene>
    <name evidence="1" type="ORF">ESY86_15205</name>
</gene>
<sequence>MVETTRKWMLWIRSITYKIPFVGGRSFAIGNGACDFYIASSILHLDMRLWFFGLYLPGINV</sequence>
<organism evidence="1 2">
    <name type="scientific">Subsaximicrobium wynnwilliamsii</name>
    <dbReference type="NCBI Taxonomy" id="291179"/>
    <lineage>
        <taxon>Bacteria</taxon>
        <taxon>Pseudomonadati</taxon>
        <taxon>Bacteroidota</taxon>
        <taxon>Flavobacteriia</taxon>
        <taxon>Flavobacteriales</taxon>
        <taxon>Flavobacteriaceae</taxon>
        <taxon>Subsaximicrobium</taxon>
    </lineage>
</organism>
<comment type="caution">
    <text evidence="1">The sequence shown here is derived from an EMBL/GenBank/DDBJ whole genome shotgun (WGS) entry which is preliminary data.</text>
</comment>
<reference evidence="1 2" key="1">
    <citation type="submission" date="2019-08" db="EMBL/GenBank/DDBJ databases">
        <title>Genomes of Subsaximicrobium wynnwilliamsii strains.</title>
        <authorList>
            <person name="Bowman J.P."/>
        </authorList>
    </citation>
    <scope>NUCLEOTIDE SEQUENCE [LARGE SCALE GENOMIC DNA]</scope>
    <source>
        <strain evidence="1 2">2-80-2</strain>
    </source>
</reference>
<proteinExistence type="predicted"/>
<evidence type="ECO:0000313" key="2">
    <source>
        <dbReference type="Proteomes" id="UP000321578"/>
    </source>
</evidence>